<reference evidence="3" key="1">
    <citation type="submission" date="2016-11" db="UniProtKB">
        <authorList>
            <consortium name="WormBaseParasite"/>
        </authorList>
    </citation>
    <scope>IDENTIFICATION</scope>
</reference>
<name>A0A1I8AA55_9BILA</name>
<feature type="compositionally biased region" description="Low complexity" evidence="1">
    <location>
        <begin position="22"/>
        <end position="32"/>
    </location>
</feature>
<proteinExistence type="predicted"/>
<protein>
    <submittedName>
        <fullName evidence="3">Secreted protein</fullName>
    </submittedName>
</protein>
<evidence type="ECO:0000313" key="2">
    <source>
        <dbReference type="Proteomes" id="UP000095287"/>
    </source>
</evidence>
<accession>A0A1I8AA55</accession>
<evidence type="ECO:0000256" key="1">
    <source>
        <dbReference type="SAM" id="MobiDB-lite"/>
    </source>
</evidence>
<sequence length="99" mass="10839">MRPVTLAKQQPVALLAVHDSRPQQAAQPGQPGTVADQDHRCRSRRQMETAVAAQPHAHARAQRQVFGQPARAQAQRAVRMTLLAHDQLQHTVTGNRGDG</sequence>
<evidence type="ECO:0000313" key="3">
    <source>
        <dbReference type="WBParaSite" id="L893_g3501.t1"/>
    </source>
</evidence>
<dbReference type="AlphaFoldDB" id="A0A1I8AA55"/>
<dbReference type="WBParaSite" id="L893_g3501.t1">
    <property type="protein sequence ID" value="L893_g3501.t1"/>
    <property type="gene ID" value="L893_g3501"/>
</dbReference>
<dbReference type="Proteomes" id="UP000095287">
    <property type="component" value="Unplaced"/>
</dbReference>
<feature type="region of interest" description="Disordered" evidence="1">
    <location>
        <begin position="20"/>
        <end position="42"/>
    </location>
</feature>
<organism evidence="2 3">
    <name type="scientific">Steinernema glaseri</name>
    <dbReference type="NCBI Taxonomy" id="37863"/>
    <lineage>
        <taxon>Eukaryota</taxon>
        <taxon>Metazoa</taxon>
        <taxon>Ecdysozoa</taxon>
        <taxon>Nematoda</taxon>
        <taxon>Chromadorea</taxon>
        <taxon>Rhabditida</taxon>
        <taxon>Tylenchina</taxon>
        <taxon>Panagrolaimomorpha</taxon>
        <taxon>Strongyloidoidea</taxon>
        <taxon>Steinernematidae</taxon>
        <taxon>Steinernema</taxon>
    </lineage>
</organism>
<keyword evidence="2" id="KW-1185">Reference proteome</keyword>